<dbReference type="STRING" id="273035.SKUN_00742"/>
<dbReference type="OrthoDB" id="395787at2"/>
<evidence type="ECO:0000313" key="2">
    <source>
        <dbReference type="Proteomes" id="UP000062963"/>
    </source>
</evidence>
<keyword evidence="2" id="KW-1185">Reference proteome</keyword>
<keyword evidence="1" id="KW-0449">Lipoprotein</keyword>
<dbReference type="Proteomes" id="UP000062963">
    <property type="component" value="Chromosome"/>
</dbReference>
<dbReference type="NCBIfam" id="NF038029">
    <property type="entry name" value="LP_plasma"/>
    <property type="match status" value="1"/>
</dbReference>
<evidence type="ECO:0000313" key="1">
    <source>
        <dbReference type="EMBL" id="ALA97633.1"/>
    </source>
</evidence>
<protein>
    <submittedName>
        <fullName evidence="1">Putative lipoprotein</fullName>
    </submittedName>
</protein>
<accession>A0A0K2JGR3</accession>
<dbReference type="InterPro" id="IPR054816">
    <property type="entry name" value="Lipoprotein_mollicutes-type_CS"/>
</dbReference>
<organism evidence="1 2">
    <name type="scientific">Spiroplasma kunkelii CR2-3x</name>
    <dbReference type="NCBI Taxonomy" id="273035"/>
    <lineage>
        <taxon>Bacteria</taxon>
        <taxon>Bacillati</taxon>
        <taxon>Mycoplasmatota</taxon>
        <taxon>Mollicutes</taxon>
        <taxon>Entomoplasmatales</taxon>
        <taxon>Spiroplasmataceae</taxon>
        <taxon>Spiroplasma</taxon>
    </lineage>
</organism>
<sequence>MKRLLSIIGAISLVVVSATNLVACDKNKTHKYTPEELTKLKAENKIDTTDENIKDNLEWIAPQEKPFNTVDNKWYYVIWKAKNNFLLSKFNNSREERKEEIIFYDKNDKPNFLLRLDNDINLLYVYETYQGKETKFHNWNNLNDYFKSVYRWNLDTQEPDLVLDNDGNIKVKDE</sequence>
<dbReference type="KEGG" id="skn:SKUN_00742"/>
<proteinExistence type="predicted"/>
<dbReference type="EMBL" id="CP010899">
    <property type="protein sequence ID" value="ALA97633.1"/>
    <property type="molecule type" value="Genomic_DNA"/>
</dbReference>
<reference evidence="1 2" key="1">
    <citation type="journal article" date="2015" name="Genome Announc.">
        <title>Complete Genome Sequence of Spiroplasma kunkelii Strain CR2-3x, Causal Agent of Corn Stunt Disease in Zea mays L.</title>
        <authorList>
            <person name="Davis R.E."/>
            <person name="Shao J."/>
            <person name="Dally E.L."/>
            <person name="Zhao Y."/>
            <person name="Gasparich G.E."/>
            <person name="Gaynor B.J."/>
            <person name="Athey J.C."/>
            <person name="Harrison N.A."/>
            <person name="Donofrio N."/>
        </authorList>
    </citation>
    <scope>NUCLEOTIDE SEQUENCE [LARGE SCALE GENOMIC DNA]</scope>
    <source>
        <strain evidence="1 2">CR2-3x</strain>
    </source>
</reference>
<name>A0A0K2JGR3_SPIKU</name>
<dbReference type="AlphaFoldDB" id="A0A0K2JGR3"/>
<dbReference type="PATRIC" id="fig|273035.7.peg.905"/>
<gene>
    <name evidence="1" type="ORF">SKUN_00742</name>
</gene>
<dbReference type="RefSeq" id="WP_053390865.1">
    <property type="nucleotide sequence ID" value="NZ_CP010899.1"/>
</dbReference>